<evidence type="ECO:0000256" key="5">
    <source>
        <dbReference type="ARBA" id="ARBA00022598"/>
    </source>
</evidence>
<dbReference type="PANTHER" id="PTHR30075:SF2">
    <property type="entry name" value="GLYCINE--TRNA LIGASE, CHLOROPLASTIC_MITOCHONDRIAL 2"/>
    <property type="match status" value="1"/>
</dbReference>
<evidence type="ECO:0000313" key="12">
    <source>
        <dbReference type="EMBL" id="MBO2025926.1"/>
    </source>
</evidence>
<evidence type="ECO:0000256" key="11">
    <source>
        <dbReference type="ARBA" id="ARBA00047937"/>
    </source>
</evidence>
<keyword evidence="6" id="KW-0547">Nucleotide-binding</keyword>
<dbReference type="GO" id="GO:0005829">
    <property type="term" value="C:cytosol"/>
    <property type="evidence" value="ECO:0007669"/>
    <property type="project" value="TreeGrafter"/>
</dbReference>
<dbReference type="SUPFAM" id="SSF55681">
    <property type="entry name" value="Class II aaRS and biotin synthetases"/>
    <property type="match status" value="1"/>
</dbReference>
<proteinExistence type="inferred from homology"/>
<dbReference type="AlphaFoldDB" id="A0A939NM65"/>
<evidence type="ECO:0000256" key="8">
    <source>
        <dbReference type="ARBA" id="ARBA00022917"/>
    </source>
</evidence>
<protein>
    <recommendedName>
        <fullName evidence="4">Glycine--tRNA ligase alpha subunit</fullName>
        <ecNumber evidence="3">6.1.1.14</ecNumber>
    </recommendedName>
    <alternativeName>
        <fullName evidence="10">Glycyl-tRNA synthetase alpha subunit</fullName>
    </alternativeName>
</protein>
<evidence type="ECO:0000313" key="13">
    <source>
        <dbReference type="Proteomes" id="UP000664267"/>
    </source>
</evidence>
<dbReference type="GO" id="GO:0006426">
    <property type="term" value="P:glycyl-tRNA aminoacylation"/>
    <property type="evidence" value="ECO:0007669"/>
    <property type="project" value="InterPro"/>
</dbReference>
<dbReference type="GO" id="GO:0004820">
    <property type="term" value="F:glycine-tRNA ligase activity"/>
    <property type="evidence" value="ECO:0007669"/>
    <property type="project" value="UniProtKB-EC"/>
</dbReference>
<evidence type="ECO:0000256" key="9">
    <source>
        <dbReference type="ARBA" id="ARBA00023146"/>
    </source>
</evidence>
<gene>
    <name evidence="12" type="ORF">J4733_24495</name>
</gene>
<keyword evidence="8" id="KW-0648">Protein biosynthesis</keyword>
<dbReference type="InterPro" id="IPR002310">
    <property type="entry name" value="Gly-tRNA_ligase_asu"/>
</dbReference>
<keyword evidence="7" id="KW-0067">ATP-binding</keyword>
<dbReference type="PROSITE" id="PS50861">
    <property type="entry name" value="AA_TRNA_LIGASE_II_GLYAB"/>
    <property type="match status" value="1"/>
</dbReference>
<dbReference type="EC" id="6.1.1.14" evidence="3"/>
<reference evidence="12" key="1">
    <citation type="submission" date="2021-03" db="EMBL/GenBank/DDBJ databases">
        <title>Molecular epidemiology and mechanisms of colistin and carbapenem resistance in Enterobacteriaceae from clinical isolates, the environment and porcine samples in Pretoria, South Africa.</title>
        <authorList>
            <person name="Bogoshi D."/>
            <person name="Mbelle N.M."/>
            <person name="Naidoo V."/>
            <person name="Osei Sekyere J."/>
        </authorList>
    </citation>
    <scope>NUCLEOTIDE SEQUENCE</scope>
    <source>
        <strain evidence="12">C029</strain>
    </source>
</reference>
<evidence type="ECO:0000256" key="10">
    <source>
        <dbReference type="ARBA" id="ARBA00031660"/>
    </source>
</evidence>
<name>A0A939NM65_KLEPN</name>
<dbReference type="Pfam" id="PF02091">
    <property type="entry name" value="tRNA-synt_2e"/>
    <property type="match status" value="1"/>
</dbReference>
<evidence type="ECO:0000256" key="4">
    <source>
        <dbReference type="ARBA" id="ARBA00018257"/>
    </source>
</evidence>
<dbReference type="Proteomes" id="UP000664267">
    <property type="component" value="Unassembled WGS sequence"/>
</dbReference>
<comment type="subunit">
    <text evidence="2">Tetramer of two alpha and two beta subunits.</text>
</comment>
<sequence>MGKPDAGRPGLGWEVWLNGMEVTQFTYFQQVGGLECKPVTGEITYGLERLAMYIRGVDSVYDPGLERWPAGENHLRRRVPPERSGAVHL</sequence>
<accession>A0A939NM65</accession>
<dbReference type="EMBL" id="JAGETN010000055">
    <property type="protein sequence ID" value="MBO2025926.1"/>
    <property type="molecule type" value="Genomic_DNA"/>
</dbReference>
<comment type="caution">
    <text evidence="12">The sequence shown here is derived from an EMBL/GenBank/DDBJ whole genome shotgun (WGS) entry which is preliminary data.</text>
</comment>
<organism evidence="12 13">
    <name type="scientific">Klebsiella pneumoniae</name>
    <dbReference type="NCBI Taxonomy" id="573"/>
    <lineage>
        <taxon>Bacteria</taxon>
        <taxon>Pseudomonadati</taxon>
        <taxon>Pseudomonadota</taxon>
        <taxon>Gammaproteobacteria</taxon>
        <taxon>Enterobacterales</taxon>
        <taxon>Enterobacteriaceae</taxon>
        <taxon>Klebsiella/Raoultella group</taxon>
        <taxon>Klebsiella</taxon>
        <taxon>Klebsiella pneumoniae complex</taxon>
    </lineage>
</organism>
<comment type="catalytic activity">
    <reaction evidence="11">
        <text>tRNA(Gly) + glycine + ATP = glycyl-tRNA(Gly) + AMP + diphosphate</text>
        <dbReference type="Rhea" id="RHEA:16013"/>
        <dbReference type="Rhea" id="RHEA-COMP:9664"/>
        <dbReference type="Rhea" id="RHEA-COMP:9683"/>
        <dbReference type="ChEBI" id="CHEBI:30616"/>
        <dbReference type="ChEBI" id="CHEBI:33019"/>
        <dbReference type="ChEBI" id="CHEBI:57305"/>
        <dbReference type="ChEBI" id="CHEBI:78442"/>
        <dbReference type="ChEBI" id="CHEBI:78522"/>
        <dbReference type="ChEBI" id="CHEBI:456215"/>
        <dbReference type="EC" id="6.1.1.14"/>
    </reaction>
</comment>
<dbReference type="PANTHER" id="PTHR30075">
    <property type="entry name" value="GLYCYL-TRNA SYNTHETASE"/>
    <property type="match status" value="1"/>
</dbReference>
<comment type="similarity">
    <text evidence="1">Belongs to the class-II aminoacyl-tRNA synthetase family.</text>
</comment>
<evidence type="ECO:0000256" key="6">
    <source>
        <dbReference type="ARBA" id="ARBA00022741"/>
    </source>
</evidence>
<dbReference type="PRINTS" id="PR01044">
    <property type="entry name" value="TRNASYNTHGA"/>
</dbReference>
<evidence type="ECO:0000256" key="7">
    <source>
        <dbReference type="ARBA" id="ARBA00022840"/>
    </source>
</evidence>
<dbReference type="InterPro" id="IPR006194">
    <property type="entry name" value="Gly-tRNA-synth_heterodimer"/>
</dbReference>
<dbReference type="Gene3D" id="3.30.930.10">
    <property type="entry name" value="Bira Bifunctional Protein, Domain 2"/>
    <property type="match status" value="1"/>
</dbReference>
<evidence type="ECO:0000256" key="1">
    <source>
        <dbReference type="ARBA" id="ARBA00008226"/>
    </source>
</evidence>
<evidence type="ECO:0000256" key="3">
    <source>
        <dbReference type="ARBA" id="ARBA00012829"/>
    </source>
</evidence>
<evidence type="ECO:0000256" key="2">
    <source>
        <dbReference type="ARBA" id="ARBA00011209"/>
    </source>
</evidence>
<keyword evidence="9" id="KW-0030">Aminoacyl-tRNA synthetase</keyword>
<dbReference type="GO" id="GO:0005524">
    <property type="term" value="F:ATP binding"/>
    <property type="evidence" value="ECO:0007669"/>
    <property type="project" value="UniProtKB-KW"/>
</dbReference>
<dbReference type="InterPro" id="IPR045864">
    <property type="entry name" value="aa-tRNA-synth_II/BPL/LPL"/>
</dbReference>
<keyword evidence="5 12" id="KW-0436">Ligase</keyword>